<dbReference type="Pfam" id="PF24883">
    <property type="entry name" value="NPHP3_N"/>
    <property type="match status" value="1"/>
</dbReference>
<sequence length="475" mass="53233">MAFETDAGCRSFLGLTFIKAFNLPQRTWPQSRHKLYAKVYIEGLECRIPNLKDSQRPVLFYVRPTGTLIVELWDKSRKDSSSILARQEVELRNVKRRQQLEVTLDAVAEGLMLVPPVRMALQLSDVVDFKEPEFDPEFMKDSLEIRPRISKAFEYIQRLVNVGSAISELIPPSKAVMGLVALVCTGVISYMKRNEVILGLVEDVGMACTFIVDWEDSDNRPSQRRVYEELLPEITSCINLLWALSGQGTLKKLSSDSIKSVTSHRQNLVRLIERAKSNQLRDTQMELYKVSADISHIRNHNLLGSMHRAEGAGADSLRRCLSGTRESVLVRLQEWAGSDSSERALLLHGVAGKGKSAIIASIASRLQADGSNYATVVPFFAFNQSNPGRSLSRLIPTWVHQLALHNRQYLSYLHSVERMVGVQNIDDQLDIFLEKGLIGIANTGSIVFTIDALDECPESEAVKLAEVIKRNSRPA</sequence>
<dbReference type="Proteomes" id="UP001556367">
    <property type="component" value="Unassembled WGS sequence"/>
</dbReference>
<evidence type="ECO:0000256" key="1">
    <source>
        <dbReference type="ARBA" id="ARBA00022737"/>
    </source>
</evidence>
<keyword evidence="4" id="KW-1185">Reference proteome</keyword>
<reference evidence="4" key="1">
    <citation type="submission" date="2024-06" db="EMBL/GenBank/DDBJ databases">
        <title>Multi-omics analyses provide insights into the biosynthesis of the anticancer antibiotic pleurotin in Hohenbuehelia grisea.</title>
        <authorList>
            <person name="Weaver J.A."/>
            <person name="Alberti F."/>
        </authorList>
    </citation>
    <scope>NUCLEOTIDE SEQUENCE [LARGE SCALE GENOMIC DNA]</scope>
    <source>
        <strain evidence="4">T-177</strain>
    </source>
</reference>
<comment type="caution">
    <text evidence="3">The sequence shown here is derived from an EMBL/GenBank/DDBJ whole genome shotgun (WGS) entry which is preliminary data.</text>
</comment>
<keyword evidence="1" id="KW-0677">Repeat</keyword>
<dbReference type="PANTHER" id="PTHR10039">
    <property type="entry name" value="AMELOGENIN"/>
    <property type="match status" value="1"/>
</dbReference>
<dbReference type="InterPro" id="IPR027417">
    <property type="entry name" value="P-loop_NTPase"/>
</dbReference>
<evidence type="ECO:0000259" key="2">
    <source>
        <dbReference type="Pfam" id="PF24883"/>
    </source>
</evidence>
<organism evidence="3 4">
    <name type="scientific">Hohenbuehelia grisea</name>
    <dbReference type="NCBI Taxonomy" id="104357"/>
    <lineage>
        <taxon>Eukaryota</taxon>
        <taxon>Fungi</taxon>
        <taxon>Dikarya</taxon>
        <taxon>Basidiomycota</taxon>
        <taxon>Agaricomycotina</taxon>
        <taxon>Agaricomycetes</taxon>
        <taxon>Agaricomycetidae</taxon>
        <taxon>Agaricales</taxon>
        <taxon>Pleurotineae</taxon>
        <taxon>Pleurotaceae</taxon>
        <taxon>Hohenbuehelia</taxon>
    </lineage>
</organism>
<dbReference type="PANTHER" id="PTHR10039:SF17">
    <property type="entry name" value="FUNGAL STAND N-TERMINAL GOODBYE DOMAIN-CONTAINING PROTEIN-RELATED"/>
    <property type="match status" value="1"/>
</dbReference>
<accession>A0ABR3JTT8</accession>
<dbReference type="EMBL" id="JASNQZ010000003">
    <property type="protein sequence ID" value="KAL0959202.1"/>
    <property type="molecule type" value="Genomic_DNA"/>
</dbReference>
<evidence type="ECO:0000313" key="3">
    <source>
        <dbReference type="EMBL" id="KAL0959202.1"/>
    </source>
</evidence>
<evidence type="ECO:0000313" key="4">
    <source>
        <dbReference type="Proteomes" id="UP001556367"/>
    </source>
</evidence>
<proteinExistence type="predicted"/>
<dbReference type="Gene3D" id="3.40.50.300">
    <property type="entry name" value="P-loop containing nucleotide triphosphate hydrolases"/>
    <property type="match status" value="1"/>
</dbReference>
<dbReference type="InterPro" id="IPR056884">
    <property type="entry name" value="NPHP3-like_N"/>
</dbReference>
<name>A0ABR3JTT8_9AGAR</name>
<gene>
    <name evidence="3" type="ORF">HGRIS_014481</name>
</gene>
<feature type="domain" description="Nephrocystin 3-like N-terminal" evidence="2">
    <location>
        <begin position="332"/>
        <end position="469"/>
    </location>
</feature>
<protein>
    <recommendedName>
        <fullName evidence="2">Nephrocystin 3-like N-terminal domain-containing protein</fullName>
    </recommendedName>
</protein>